<protein>
    <submittedName>
        <fullName evidence="2">Uncharacterized protein</fullName>
    </submittedName>
</protein>
<comment type="caution">
    <text evidence="2">The sequence shown here is derived from an EMBL/GenBank/DDBJ whole genome shotgun (WGS) entry which is preliminary data.</text>
</comment>
<feature type="region of interest" description="Disordered" evidence="1">
    <location>
        <begin position="141"/>
        <end position="168"/>
    </location>
</feature>
<accession>A0ABU0M3P7</accession>
<evidence type="ECO:0000313" key="2">
    <source>
        <dbReference type="EMBL" id="MDQ0515566.1"/>
    </source>
</evidence>
<keyword evidence="3" id="KW-1185">Reference proteome</keyword>
<organism evidence="2 3">
    <name type="scientific">Kaistia geumhonensis</name>
    <dbReference type="NCBI Taxonomy" id="410839"/>
    <lineage>
        <taxon>Bacteria</taxon>
        <taxon>Pseudomonadati</taxon>
        <taxon>Pseudomonadota</taxon>
        <taxon>Alphaproteobacteria</taxon>
        <taxon>Hyphomicrobiales</taxon>
        <taxon>Kaistiaceae</taxon>
        <taxon>Kaistia</taxon>
    </lineage>
</organism>
<dbReference type="RefSeq" id="WP_266280831.1">
    <property type="nucleotide sequence ID" value="NZ_JAPKNF010000001.1"/>
</dbReference>
<dbReference type="EMBL" id="JAUSWJ010000001">
    <property type="protein sequence ID" value="MDQ0515566.1"/>
    <property type="molecule type" value="Genomic_DNA"/>
</dbReference>
<dbReference type="Proteomes" id="UP001223743">
    <property type="component" value="Unassembled WGS sequence"/>
</dbReference>
<gene>
    <name evidence="2" type="ORF">QO015_001179</name>
</gene>
<evidence type="ECO:0000256" key="1">
    <source>
        <dbReference type="SAM" id="MobiDB-lite"/>
    </source>
</evidence>
<evidence type="ECO:0000313" key="3">
    <source>
        <dbReference type="Proteomes" id="UP001223743"/>
    </source>
</evidence>
<reference evidence="2 3" key="1">
    <citation type="submission" date="2023-07" db="EMBL/GenBank/DDBJ databases">
        <title>Genomic Encyclopedia of Type Strains, Phase IV (KMG-IV): sequencing the most valuable type-strain genomes for metagenomic binning, comparative biology and taxonomic classification.</title>
        <authorList>
            <person name="Goeker M."/>
        </authorList>
    </citation>
    <scope>NUCLEOTIDE SEQUENCE [LARGE SCALE GENOMIC DNA]</scope>
    <source>
        <strain evidence="2 3">B1-1</strain>
    </source>
</reference>
<name>A0ABU0M3P7_9HYPH</name>
<proteinExistence type="predicted"/>
<sequence>MPRLSKADWQAVRGRYEATLDPLRDIAEAFGTNVAALSAQAKRGGWLRPGATPGPPVEGDDGKLLGRLFRAFERQVTDLEQRFAAGGGSVEEKDARTLAVLAKTFETLSKLRDERGEDVDAGAVDLGELRARLAQRLAALSPDGHPGVDALGDAGGGDDAARAGALQP</sequence>